<keyword evidence="1" id="KW-1133">Transmembrane helix</keyword>
<feature type="transmembrane region" description="Helical" evidence="1">
    <location>
        <begin position="235"/>
        <end position="254"/>
    </location>
</feature>
<organism evidence="3 4">
    <name type="scientific">Mycena sanguinolenta</name>
    <dbReference type="NCBI Taxonomy" id="230812"/>
    <lineage>
        <taxon>Eukaryota</taxon>
        <taxon>Fungi</taxon>
        <taxon>Dikarya</taxon>
        <taxon>Basidiomycota</taxon>
        <taxon>Agaricomycotina</taxon>
        <taxon>Agaricomycetes</taxon>
        <taxon>Agaricomycetidae</taxon>
        <taxon>Agaricales</taxon>
        <taxon>Marasmiineae</taxon>
        <taxon>Mycenaceae</taxon>
        <taxon>Mycena</taxon>
    </lineage>
</organism>
<evidence type="ECO:0000256" key="1">
    <source>
        <dbReference type="SAM" id="Phobius"/>
    </source>
</evidence>
<keyword evidence="1" id="KW-0472">Membrane</keyword>
<feature type="transmembrane region" description="Helical" evidence="1">
    <location>
        <begin position="190"/>
        <end position="212"/>
    </location>
</feature>
<gene>
    <name evidence="3" type="ORF">MSAN_00762800</name>
</gene>
<sequence>MDATAELEQAVVALQNVLITRYVSAAGFVLLLYDHLLTLGDEVEYTWNAPNSVAKITFLCLRYMVPSFLTVQTVLRSGLSVIPMSDTVRTSQRSMLQHDLTLRQACKAWIPVATYAGWLSIAISNFLVLLRIWTTLPHSHRLKVWSIGFFAAAQILSFGFTSWVVGNMVAVLFFDSRVGLCSFSSKPNVVGLWVVGLAYEVLVFVTVCWNTLDRPRALRSSADAGVTRMLFKDGITYFVILFALRIANTVIAIVSPVSSLFVIVFFIWAATTVTTSRLILNSRRALDVPAQPLAAPRLVLPARSVASTSSWISLPMPIQPLAALSPRPRSYNLVTSGSWFFPPTGCEHLRLNIPADVDTTLAARSPRLRSYTLWQRDLPA</sequence>
<dbReference type="AlphaFoldDB" id="A0A8H6Z8Q8"/>
<evidence type="ECO:0000313" key="3">
    <source>
        <dbReference type="EMBL" id="KAF7371270.1"/>
    </source>
</evidence>
<feature type="transmembrane region" description="Helical" evidence="1">
    <location>
        <begin position="260"/>
        <end position="280"/>
    </location>
</feature>
<keyword evidence="4" id="KW-1185">Reference proteome</keyword>
<evidence type="ECO:0000313" key="4">
    <source>
        <dbReference type="Proteomes" id="UP000623467"/>
    </source>
</evidence>
<dbReference type="Pfam" id="PF20151">
    <property type="entry name" value="DUF6533"/>
    <property type="match status" value="1"/>
</dbReference>
<name>A0A8H6Z8Q8_9AGAR</name>
<dbReference type="Proteomes" id="UP000623467">
    <property type="component" value="Unassembled WGS sequence"/>
</dbReference>
<evidence type="ECO:0000259" key="2">
    <source>
        <dbReference type="Pfam" id="PF20151"/>
    </source>
</evidence>
<dbReference type="OrthoDB" id="3251775at2759"/>
<reference evidence="3" key="1">
    <citation type="submission" date="2020-05" db="EMBL/GenBank/DDBJ databases">
        <title>Mycena genomes resolve the evolution of fungal bioluminescence.</title>
        <authorList>
            <person name="Tsai I.J."/>
        </authorList>
    </citation>
    <scope>NUCLEOTIDE SEQUENCE</scope>
    <source>
        <strain evidence="3">160909Yilan</strain>
    </source>
</reference>
<proteinExistence type="predicted"/>
<accession>A0A8H6Z8Q8</accession>
<keyword evidence="1" id="KW-0812">Transmembrane</keyword>
<comment type="caution">
    <text evidence="3">The sequence shown here is derived from an EMBL/GenBank/DDBJ whole genome shotgun (WGS) entry which is preliminary data.</text>
</comment>
<dbReference type="EMBL" id="JACAZH010000004">
    <property type="protein sequence ID" value="KAF7371270.1"/>
    <property type="molecule type" value="Genomic_DNA"/>
</dbReference>
<feature type="transmembrane region" description="Helical" evidence="1">
    <location>
        <begin position="108"/>
        <end position="132"/>
    </location>
</feature>
<protein>
    <recommendedName>
        <fullName evidence="2">DUF6533 domain-containing protein</fullName>
    </recommendedName>
</protein>
<feature type="domain" description="DUF6533" evidence="2">
    <location>
        <begin position="22"/>
        <end position="66"/>
    </location>
</feature>
<feature type="transmembrane region" description="Helical" evidence="1">
    <location>
        <begin position="144"/>
        <end position="170"/>
    </location>
</feature>
<dbReference type="InterPro" id="IPR045340">
    <property type="entry name" value="DUF6533"/>
</dbReference>